<dbReference type="eggNOG" id="arCOG06152">
    <property type="taxonomic scope" value="Archaea"/>
</dbReference>
<evidence type="ECO:0000313" key="2">
    <source>
        <dbReference type="Proteomes" id="UP000010843"/>
    </source>
</evidence>
<accession>L0JKV2</accession>
<evidence type="ECO:0000313" key="1">
    <source>
        <dbReference type="EMBL" id="AGB31468.1"/>
    </source>
</evidence>
<gene>
    <name evidence="1" type="ordered locus">Natpe_1569</name>
</gene>
<name>L0JKV2_NATP1</name>
<dbReference type="AlphaFoldDB" id="L0JKV2"/>
<organism evidence="1 2">
    <name type="scientific">Natrinema pellirubrum (strain DSM 15624 / CIP 106293 / JCM 10476 / NCIMB 786 / 157)</name>
    <dbReference type="NCBI Taxonomy" id="797303"/>
    <lineage>
        <taxon>Archaea</taxon>
        <taxon>Methanobacteriati</taxon>
        <taxon>Methanobacteriota</taxon>
        <taxon>Stenosarchaea group</taxon>
        <taxon>Halobacteria</taxon>
        <taxon>Halobacteriales</taxon>
        <taxon>Natrialbaceae</taxon>
        <taxon>Natrinema</taxon>
    </lineage>
</organism>
<dbReference type="KEGG" id="npe:Natpe_1569"/>
<protein>
    <submittedName>
        <fullName evidence="1">Uncharacterized protein</fullName>
    </submittedName>
</protein>
<dbReference type="Proteomes" id="UP000010843">
    <property type="component" value="Chromosome"/>
</dbReference>
<dbReference type="EMBL" id="CP003372">
    <property type="protein sequence ID" value="AGB31468.1"/>
    <property type="molecule type" value="Genomic_DNA"/>
</dbReference>
<dbReference type="HOGENOM" id="CLU_3163222_0_0_2"/>
<proteinExistence type="predicted"/>
<reference evidence="2" key="1">
    <citation type="submission" date="2012-02" db="EMBL/GenBank/DDBJ databases">
        <title>Complete sequence of chromosome of Natrinema pellirubrum DSM 15624.</title>
        <authorList>
            <person name="Lucas S."/>
            <person name="Han J."/>
            <person name="Lapidus A."/>
            <person name="Cheng J.-F."/>
            <person name="Goodwin L."/>
            <person name="Pitluck S."/>
            <person name="Peters L."/>
            <person name="Teshima H."/>
            <person name="Detter J.C."/>
            <person name="Han C."/>
            <person name="Tapia R."/>
            <person name="Land M."/>
            <person name="Hauser L."/>
            <person name="Kyrpides N."/>
            <person name="Ivanova N."/>
            <person name="Pagani I."/>
            <person name="Sproer C."/>
            <person name="Anderson I."/>
            <person name="Woyke T."/>
        </authorList>
    </citation>
    <scope>NUCLEOTIDE SEQUENCE [LARGE SCALE GENOMIC DNA]</scope>
    <source>
        <strain evidence="2">DSM 15624 / JCM 10476 / NCIMB 786</strain>
    </source>
</reference>
<sequence>MAGDERGDAIDRYERTIDHQINLLDQIDSKAQKIVQYTTVLMVVFSL</sequence>